<dbReference type="InterPro" id="IPR003406">
    <property type="entry name" value="Glyco_trans_14"/>
</dbReference>
<evidence type="ECO:0000256" key="13">
    <source>
        <dbReference type="ARBA" id="ARBA00023180"/>
    </source>
</evidence>
<dbReference type="PANTHER" id="PTHR46025:SF3">
    <property type="entry name" value="XYLOSYLTRANSFERASE OXT"/>
    <property type="match status" value="1"/>
</dbReference>
<evidence type="ECO:0000256" key="8">
    <source>
        <dbReference type="ARBA" id="ARBA00022968"/>
    </source>
</evidence>
<dbReference type="GO" id="GO:0046872">
    <property type="term" value="F:metal ion binding"/>
    <property type="evidence" value="ECO:0007669"/>
    <property type="project" value="UniProtKB-KW"/>
</dbReference>
<keyword evidence="3" id="KW-0328">Glycosyltransferase</keyword>
<evidence type="ECO:0000256" key="1">
    <source>
        <dbReference type="ARBA" id="ARBA00004323"/>
    </source>
</evidence>
<evidence type="ECO:0000256" key="14">
    <source>
        <dbReference type="ARBA" id="ARBA00042865"/>
    </source>
</evidence>
<evidence type="ECO:0000256" key="10">
    <source>
        <dbReference type="ARBA" id="ARBA00023034"/>
    </source>
</evidence>
<keyword evidence="11" id="KW-0472">Membrane</keyword>
<dbReference type="GO" id="GO:0015012">
    <property type="term" value="P:heparan sulfate proteoglycan biosynthetic process"/>
    <property type="evidence" value="ECO:0007669"/>
    <property type="project" value="TreeGrafter"/>
</dbReference>
<keyword evidence="9" id="KW-1133">Transmembrane helix</keyword>
<organism evidence="15">
    <name type="scientific">Streptococcus suis</name>
    <dbReference type="NCBI Taxonomy" id="1307"/>
    <lineage>
        <taxon>Bacteria</taxon>
        <taxon>Bacillati</taxon>
        <taxon>Bacillota</taxon>
        <taxon>Bacilli</taxon>
        <taxon>Lactobacillales</taxon>
        <taxon>Streptococcaceae</taxon>
        <taxon>Streptococcus</taxon>
    </lineage>
</organism>
<keyword evidence="7" id="KW-0256">Endoplasmic reticulum</keyword>
<evidence type="ECO:0000256" key="6">
    <source>
        <dbReference type="ARBA" id="ARBA00022723"/>
    </source>
</evidence>
<evidence type="ECO:0000256" key="7">
    <source>
        <dbReference type="ARBA" id="ARBA00022824"/>
    </source>
</evidence>
<sequence>MGGAILERQVYLIIAHNQKDLLLKLVKSLDYEFNDIIVHIDKKVKNWDFSEIKKAVKKSNIEIYNEISVFWGGDTQIQVTMFLLEKASIHKYKYYHLLSGVDFPIKPIRTIFDFFNESLDVEYISFANKKFNVKYADRVKYFWFLQRFRRNRFLSRIIGLSVRIQKLLRINRLRKVNIELQKGSNWFSITDELVQYILSNKLFVEKFFKLSHCADELFIQTLVYNNDYFMNRVYNGGVIGGSFRYVDWNRGNPYTWMEEDLHQLLDSECLFARKFNLDIDSNIIDKLEENIHHIE</sequence>
<evidence type="ECO:0000313" key="15">
    <source>
        <dbReference type="EMBL" id="APZ79010.1"/>
    </source>
</evidence>
<accession>A0A1P8VQY6</accession>
<evidence type="ECO:0000256" key="9">
    <source>
        <dbReference type="ARBA" id="ARBA00022989"/>
    </source>
</evidence>
<comment type="subcellular location">
    <subcellularLocation>
        <location evidence="2">Endoplasmic reticulum membrane</location>
        <topology evidence="2">Single-pass type II membrane protein</topology>
    </subcellularLocation>
    <subcellularLocation>
        <location evidence="1">Golgi apparatus membrane</location>
        <topology evidence="1">Single-pass type II membrane protein</topology>
    </subcellularLocation>
</comment>
<gene>
    <name evidence="15" type="primary">cpsL</name>
    <name evidence="15" type="ORF">1093407.seq-orf12</name>
</gene>
<keyword evidence="5" id="KW-0812">Transmembrane</keyword>
<dbReference type="PANTHER" id="PTHR46025">
    <property type="entry name" value="XYLOSYLTRANSFERASE OXT"/>
    <property type="match status" value="1"/>
</dbReference>
<evidence type="ECO:0000256" key="12">
    <source>
        <dbReference type="ARBA" id="ARBA00023157"/>
    </source>
</evidence>
<keyword evidence="6" id="KW-0479">Metal-binding</keyword>
<name>A0A1P8VQY6_STRSU</name>
<evidence type="ECO:0000256" key="3">
    <source>
        <dbReference type="ARBA" id="ARBA00022676"/>
    </source>
</evidence>
<keyword evidence="13" id="KW-0325">Glycoprotein</keyword>
<keyword evidence="8" id="KW-0735">Signal-anchor</keyword>
<dbReference type="AlphaFoldDB" id="A0A1P8VQY6"/>
<evidence type="ECO:0000256" key="2">
    <source>
        <dbReference type="ARBA" id="ARBA00004648"/>
    </source>
</evidence>
<reference evidence="15" key="1">
    <citation type="submission" date="2017-01" db="EMBL/GenBank/DDBJ databases">
        <title>Genetic analysis of capsular polysaccharide synthesis gene clusters from non-serotypeable of Streptococcus suis.</title>
        <authorList>
            <person name="Qiu X."/>
            <person name="Zheng H."/>
        </authorList>
    </citation>
    <scope>NUCLEOTIDE SEQUENCE</scope>
    <source>
        <strain evidence="15">1093407</strain>
    </source>
</reference>
<protein>
    <recommendedName>
        <fullName evidence="14">Peptide O-xylosyltransferase</fullName>
    </recommendedName>
</protein>
<dbReference type="GO" id="GO:0030158">
    <property type="term" value="F:protein xylosyltransferase activity"/>
    <property type="evidence" value="ECO:0007669"/>
    <property type="project" value="InterPro"/>
</dbReference>
<dbReference type="Pfam" id="PF02485">
    <property type="entry name" value="Branch"/>
    <property type="match status" value="1"/>
</dbReference>
<evidence type="ECO:0000256" key="5">
    <source>
        <dbReference type="ARBA" id="ARBA00022692"/>
    </source>
</evidence>
<keyword evidence="10" id="KW-0333">Golgi apparatus</keyword>
<keyword evidence="4 15" id="KW-0808">Transferase</keyword>
<dbReference type="EMBL" id="KX870053">
    <property type="protein sequence ID" value="APZ79010.1"/>
    <property type="molecule type" value="Genomic_DNA"/>
</dbReference>
<evidence type="ECO:0000256" key="11">
    <source>
        <dbReference type="ARBA" id="ARBA00023136"/>
    </source>
</evidence>
<evidence type="ECO:0000256" key="4">
    <source>
        <dbReference type="ARBA" id="ARBA00022679"/>
    </source>
</evidence>
<dbReference type="InterPro" id="IPR043538">
    <property type="entry name" value="XYLT"/>
</dbReference>
<proteinExistence type="predicted"/>
<dbReference type="GO" id="GO:0016020">
    <property type="term" value="C:membrane"/>
    <property type="evidence" value="ECO:0007669"/>
    <property type="project" value="InterPro"/>
</dbReference>
<dbReference type="GO" id="GO:0050650">
    <property type="term" value="P:chondroitin sulfate proteoglycan biosynthetic process"/>
    <property type="evidence" value="ECO:0007669"/>
    <property type="project" value="TreeGrafter"/>
</dbReference>
<keyword evidence="12" id="KW-1015">Disulfide bond</keyword>